<reference evidence="2 3" key="2">
    <citation type="journal article" date="2024" name="Int. J. Syst. Evol. Microbiol.">
        <title>Promethearchaeum syntrophicum gen. nov., sp. nov., an anaerobic, obligately syntrophic archaeon, the first isolate of the lineage 'Asgard' archaea, and proposal of the new archaeal phylum Promethearchaeota phyl. nov. and kingdom Promethearchaeati regn. nov.</title>
        <authorList>
            <person name="Imachi H."/>
            <person name="Nobu M.K."/>
            <person name="Kato S."/>
            <person name="Takaki Y."/>
            <person name="Miyazaki M."/>
            <person name="Miyata M."/>
            <person name="Ogawara M."/>
            <person name="Saito Y."/>
            <person name="Sakai S."/>
            <person name="Tahara Y.O."/>
            <person name="Takano Y."/>
            <person name="Tasumi E."/>
            <person name="Uematsu K."/>
            <person name="Yoshimura T."/>
            <person name="Itoh T."/>
            <person name="Ohkuma M."/>
            <person name="Takai K."/>
        </authorList>
    </citation>
    <scope>NUCLEOTIDE SEQUENCE [LARGE SCALE GENOMIC DNA]</scope>
    <source>
        <strain evidence="2 3">MK-D1</strain>
    </source>
</reference>
<dbReference type="OrthoDB" id="204488at2157"/>
<dbReference type="PANTHER" id="PTHR36697:SF1">
    <property type="entry name" value="S-ADENOSYLMETHIONINE SYNTHASE"/>
    <property type="match status" value="1"/>
</dbReference>
<dbReference type="GO" id="GO:0004478">
    <property type="term" value="F:methionine adenosyltransferase activity"/>
    <property type="evidence" value="ECO:0007669"/>
    <property type="project" value="UniProtKB-EC"/>
</dbReference>
<accession>A0A5B9D7B6</accession>
<dbReference type="GeneID" id="41328536"/>
<organism evidence="2 3">
    <name type="scientific">Promethearchaeum syntrophicum</name>
    <dbReference type="NCBI Taxonomy" id="2594042"/>
    <lineage>
        <taxon>Archaea</taxon>
        <taxon>Promethearchaeati</taxon>
        <taxon>Promethearchaeota</taxon>
        <taxon>Promethearchaeia</taxon>
        <taxon>Promethearchaeales</taxon>
        <taxon>Promethearchaeaceae</taxon>
        <taxon>Promethearchaeum</taxon>
    </lineage>
</organism>
<dbReference type="Proteomes" id="UP000321408">
    <property type="component" value="Chromosome"/>
</dbReference>
<dbReference type="PANTHER" id="PTHR36697">
    <property type="entry name" value="S-ADENOSYLMETHIONINE SYNTHASE"/>
    <property type="match status" value="1"/>
</dbReference>
<feature type="region of interest" description="Disordered" evidence="1">
    <location>
        <begin position="1"/>
        <end position="30"/>
    </location>
</feature>
<dbReference type="Gene3D" id="3.30.300.10">
    <property type="match status" value="1"/>
</dbReference>
<dbReference type="Gene3D" id="3.30.300.280">
    <property type="entry name" value="S-adenosylmethionine synthetase, C-terminal domain"/>
    <property type="match status" value="2"/>
</dbReference>
<sequence>MIHATKSERKPVGKSDFPEMVERKGKGHPDSVADECAEACSRALTSYYLKNFNGRYFHHNVDKAAYVAGQAIPKFGGGIILQPQEFEIIGRAIDTAVVAGKLIPIPVRTICREAIYDVFRYTFRNLDVDKHVIIDARTKSGSVDLTGLYNQEMNGGDKVPLANDTSFGVGFAPFSVTDNSVYSIEKYLNSDKFKDICPASGEDIKVMGIRNGKDIEITIANAMVSKFLKDKSEYINALDQVKEGALKIADKFKEDHNVKINVNTGDIPEKDLLYLTITGTSAEAGDDGQVGRGNRANGLITPGRVQTLEAAAGKNSNNHVGKLYSLMSNRAANRIVNELQGDVVECQIRIVSQIGAPINKPWLADIELLTADNTNYDVISGKAKEILQAELDDYLTLRQELLEGKFKVW</sequence>
<dbReference type="KEGG" id="psyt:DSAG12_00532"/>
<evidence type="ECO:0000313" key="2">
    <source>
        <dbReference type="EMBL" id="QEE14717.1"/>
    </source>
</evidence>
<dbReference type="Pfam" id="PF01941">
    <property type="entry name" value="AdoMet_Synthase"/>
    <property type="match status" value="1"/>
</dbReference>
<evidence type="ECO:0000313" key="3">
    <source>
        <dbReference type="Proteomes" id="UP000321408"/>
    </source>
</evidence>
<dbReference type="RefSeq" id="WP_147661661.1">
    <property type="nucleotide sequence ID" value="NZ_CP042905.2"/>
</dbReference>
<dbReference type="InterPro" id="IPR027790">
    <property type="entry name" value="AdoMet_synthase_2_family"/>
</dbReference>
<reference evidence="2 3" key="1">
    <citation type="journal article" date="2020" name="Nature">
        <title>Isolation of an archaeon at the prokaryote-eukaryote interface.</title>
        <authorList>
            <person name="Imachi H."/>
            <person name="Nobu M.K."/>
            <person name="Nakahara N."/>
            <person name="Morono Y."/>
            <person name="Ogawara M."/>
            <person name="Takaki Y."/>
            <person name="Takano Y."/>
            <person name="Uematsu K."/>
            <person name="Ikuta T."/>
            <person name="Ito M."/>
            <person name="Matsui Y."/>
            <person name="Miyazaki M."/>
            <person name="Murata K."/>
            <person name="Saito Y."/>
            <person name="Sakai S."/>
            <person name="Song C."/>
            <person name="Tasumi E."/>
            <person name="Yamanaka Y."/>
            <person name="Yamaguchi T."/>
            <person name="Kamagata Y."/>
            <person name="Tamaki H."/>
            <person name="Takai K."/>
        </authorList>
    </citation>
    <scope>NUCLEOTIDE SEQUENCE [LARGE SCALE GENOMIC DNA]</scope>
    <source>
        <strain evidence="2 3">MK-D1</strain>
    </source>
</reference>
<dbReference type="AlphaFoldDB" id="A0A5B9D7B6"/>
<name>A0A5B9D7B6_9ARCH</name>
<proteinExistence type="predicted"/>
<gene>
    <name evidence="2" type="ORF">DSAG12_00532</name>
</gene>
<dbReference type="InterPro" id="IPR042544">
    <property type="entry name" value="AdoMet_synthase_3"/>
</dbReference>
<evidence type="ECO:0000256" key="1">
    <source>
        <dbReference type="SAM" id="MobiDB-lite"/>
    </source>
</evidence>
<keyword evidence="3" id="KW-1185">Reference proteome</keyword>
<dbReference type="EMBL" id="CP042905">
    <property type="protein sequence ID" value="QEE14717.1"/>
    <property type="molecule type" value="Genomic_DNA"/>
</dbReference>
<protein>
    <submittedName>
        <fullName evidence="2">Methionine adenosyltransferase</fullName>
    </submittedName>
</protein>